<sequence>MSVQHIKDAIMKKVLFLVVMGSIGLSQPKEKMNINGYVL</sequence>
<dbReference type="AlphaFoldDB" id="A0A382GVF4"/>
<proteinExistence type="predicted"/>
<protein>
    <submittedName>
        <fullName evidence="1">Uncharacterized protein</fullName>
    </submittedName>
</protein>
<evidence type="ECO:0000313" key="1">
    <source>
        <dbReference type="EMBL" id="SVB78151.1"/>
    </source>
</evidence>
<feature type="non-terminal residue" evidence="1">
    <location>
        <position position="39"/>
    </location>
</feature>
<organism evidence="1">
    <name type="scientific">marine metagenome</name>
    <dbReference type="NCBI Taxonomy" id="408172"/>
    <lineage>
        <taxon>unclassified sequences</taxon>
        <taxon>metagenomes</taxon>
        <taxon>ecological metagenomes</taxon>
    </lineage>
</organism>
<dbReference type="EMBL" id="UINC01057221">
    <property type="protein sequence ID" value="SVB78151.1"/>
    <property type="molecule type" value="Genomic_DNA"/>
</dbReference>
<name>A0A382GVF4_9ZZZZ</name>
<gene>
    <name evidence="1" type="ORF">METZ01_LOCUS231005</name>
</gene>
<reference evidence="1" key="1">
    <citation type="submission" date="2018-05" db="EMBL/GenBank/DDBJ databases">
        <authorList>
            <person name="Lanie J.A."/>
            <person name="Ng W.-L."/>
            <person name="Kazmierczak K.M."/>
            <person name="Andrzejewski T.M."/>
            <person name="Davidsen T.M."/>
            <person name="Wayne K.J."/>
            <person name="Tettelin H."/>
            <person name="Glass J.I."/>
            <person name="Rusch D."/>
            <person name="Podicherti R."/>
            <person name="Tsui H.-C.T."/>
            <person name="Winkler M.E."/>
        </authorList>
    </citation>
    <scope>NUCLEOTIDE SEQUENCE</scope>
</reference>
<accession>A0A382GVF4</accession>